<organism evidence="1 2">
    <name type="scientific">Flemingia macrophylla</name>
    <dbReference type="NCBI Taxonomy" id="520843"/>
    <lineage>
        <taxon>Eukaryota</taxon>
        <taxon>Viridiplantae</taxon>
        <taxon>Streptophyta</taxon>
        <taxon>Embryophyta</taxon>
        <taxon>Tracheophyta</taxon>
        <taxon>Spermatophyta</taxon>
        <taxon>Magnoliopsida</taxon>
        <taxon>eudicotyledons</taxon>
        <taxon>Gunneridae</taxon>
        <taxon>Pentapetalae</taxon>
        <taxon>rosids</taxon>
        <taxon>fabids</taxon>
        <taxon>Fabales</taxon>
        <taxon>Fabaceae</taxon>
        <taxon>Papilionoideae</taxon>
        <taxon>50 kb inversion clade</taxon>
        <taxon>NPAAA clade</taxon>
        <taxon>indigoferoid/millettioid clade</taxon>
        <taxon>Phaseoleae</taxon>
        <taxon>Flemingia</taxon>
    </lineage>
</organism>
<sequence length="110" mass="12974">MRLKRKVREWRSRDRKMQQLLEGPRKLSWEINMSIEAMAMAGMDYKECGISLEEWDLQQHPLYLVVERHELLNVAAKAKIREWAKAVASCSKQEPDEQIICTCRNNIVLC</sequence>
<proteinExistence type="predicted"/>
<accession>A0ABD1MAD7</accession>
<dbReference type="Proteomes" id="UP001603857">
    <property type="component" value="Unassembled WGS sequence"/>
</dbReference>
<keyword evidence="2" id="KW-1185">Reference proteome</keyword>
<reference evidence="1 2" key="1">
    <citation type="submission" date="2024-08" db="EMBL/GenBank/DDBJ databases">
        <title>Insights into the chromosomal genome structure of Flemingia macrophylla.</title>
        <authorList>
            <person name="Ding Y."/>
            <person name="Zhao Y."/>
            <person name="Bi W."/>
            <person name="Wu M."/>
            <person name="Zhao G."/>
            <person name="Gong Y."/>
            <person name="Li W."/>
            <person name="Zhang P."/>
        </authorList>
    </citation>
    <scope>NUCLEOTIDE SEQUENCE [LARGE SCALE GENOMIC DNA]</scope>
    <source>
        <strain evidence="1">DYQJB</strain>
        <tissue evidence="1">Leaf</tissue>
    </source>
</reference>
<gene>
    <name evidence="1" type="ORF">Fmac_013971</name>
</gene>
<dbReference type="AlphaFoldDB" id="A0ABD1MAD7"/>
<protein>
    <submittedName>
        <fullName evidence="1">Uncharacterized protein</fullName>
    </submittedName>
</protein>
<evidence type="ECO:0000313" key="1">
    <source>
        <dbReference type="EMBL" id="KAL2332758.1"/>
    </source>
</evidence>
<dbReference type="EMBL" id="JBGMDY010000005">
    <property type="protein sequence ID" value="KAL2332758.1"/>
    <property type="molecule type" value="Genomic_DNA"/>
</dbReference>
<evidence type="ECO:0000313" key="2">
    <source>
        <dbReference type="Proteomes" id="UP001603857"/>
    </source>
</evidence>
<name>A0ABD1MAD7_9FABA</name>
<comment type="caution">
    <text evidence="1">The sequence shown here is derived from an EMBL/GenBank/DDBJ whole genome shotgun (WGS) entry which is preliminary data.</text>
</comment>